<sequence length="453" mass="47891">MGTTQSGILGGRLPLADYETNFSDLHPALDRHEALVASDRCYFCHDAPCMTACPTSIDIPLFIRQISTGNPIGSAKTIFDQNILGGMCARVCPTETLCEQACVRNTAEERPVEIGRLQRYATDIAMKENKQFYTRAASSGQKVAVVGAGPAGLACAHRLAVKGHEVVIYDAREKSGGLNEYGIAAYKTVDDFAQSEVDYVLSIGGIEVRHGQALGRDFSLGDLTEQYDAVFLGLGLAGVNALRIEGENAEGLDDAVDFIAALRQSKTKADIPVGRRVVVLGGGMTAIDAAVQAKLLGAEEVTICYRRGKEHMNASEFEQDLAASKGVTIRHWLQPKRIALKDGKVAGIELEYTRLEDGKLTTTGETGIIAADQIFKAIGQTFEASGLGSLAFEAGRIVTDAEGKTSAANVWAGGDCVLGGEDLTVSAVAMGRDAAEAINRAFAAATPQASAVA</sequence>
<name>A0A0L8C2M6_ENSAD</name>
<proteinExistence type="predicted"/>
<evidence type="ECO:0000256" key="1">
    <source>
        <dbReference type="ARBA" id="ARBA00023002"/>
    </source>
</evidence>
<dbReference type="GO" id="GO:0051536">
    <property type="term" value="F:iron-sulfur cluster binding"/>
    <property type="evidence" value="ECO:0007669"/>
    <property type="project" value="InterPro"/>
</dbReference>
<accession>A0A0L8C2M6</accession>
<evidence type="ECO:0000256" key="6">
    <source>
        <dbReference type="ARBA" id="ARBA00049578"/>
    </source>
</evidence>
<evidence type="ECO:0000259" key="9">
    <source>
        <dbReference type="Pfam" id="PF07992"/>
    </source>
</evidence>
<dbReference type="PATRIC" id="fig|106592.7.peg.3065"/>
<dbReference type="SUPFAM" id="SSF51971">
    <property type="entry name" value="Nucleotide-binding domain"/>
    <property type="match status" value="1"/>
</dbReference>
<dbReference type="InterPro" id="IPR028261">
    <property type="entry name" value="DPD_II"/>
</dbReference>
<dbReference type="EC" id="1.3.1.1" evidence="8"/>
<protein>
    <recommendedName>
        <fullName evidence="8">dihydrouracil dehydrogenase (NAD(+))</fullName>
        <ecNumber evidence="8">1.3.1.1</ecNumber>
    </recommendedName>
    <alternativeName>
        <fullName evidence="3">Dihydrothymine dehydrogenase</fullName>
    </alternativeName>
    <alternativeName>
        <fullName evidence="2">Dihydrouracil dehydrogenase</fullName>
    </alternativeName>
</protein>
<dbReference type="AlphaFoldDB" id="A0A0L8C2M6"/>
<comment type="caution">
    <text evidence="11">The sequence shown here is derived from an EMBL/GenBank/DDBJ whole genome shotgun (WGS) entry which is preliminary data.</text>
</comment>
<comment type="subunit">
    <text evidence="7">Heterotetramer of 2 PreA and 2 PreT subunits.</text>
</comment>
<dbReference type="PRINTS" id="PR00368">
    <property type="entry name" value="FADPNR"/>
</dbReference>
<evidence type="ECO:0000256" key="5">
    <source>
        <dbReference type="ARBA" id="ARBA00048792"/>
    </source>
</evidence>
<dbReference type="PRINTS" id="PR00469">
    <property type="entry name" value="PNDRDTASEII"/>
</dbReference>
<dbReference type="Gene3D" id="3.50.50.60">
    <property type="entry name" value="FAD/NAD(P)-binding domain"/>
    <property type="match status" value="2"/>
</dbReference>
<dbReference type="InterPro" id="IPR036188">
    <property type="entry name" value="FAD/NAD-bd_sf"/>
</dbReference>
<dbReference type="GO" id="GO:0004159">
    <property type="term" value="F:dihydropyrimidine dehydrogenase (NAD+) activity"/>
    <property type="evidence" value="ECO:0007669"/>
    <property type="project" value="UniProtKB-EC"/>
</dbReference>
<evidence type="ECO:0000256" key="7">
    <source>
        <dbReference type="ARBA" id="ARBA00049714"/>
    </source>
</evidence>
<dbReference type="PANTHER" id="PTHR43073">
    <property type="entry name" value="DIHYDROPYRIMIDINE DEHYDROGENASE [NADP(+)]"/>
    <property type="match status" value="1"/>
</dbReference>
<dbReference type="OrthoDB" id="9803192at2"/>
<evidence type="ECO:0000256" key="8">
    <source>
        <dbReference type="ARBA" id="ARBA00049728"/>
    </source>
</evidence>
<dbReference type="InterPro" id="IPR023753">
    <property type="entry name" value="FAD/NAD-binding_dom"/>
</dbReference>
<organism evidence="11 12">
    <name type="scientific">Ensifer adhaerens</name>
    <name type="common">Sinorhizobium morelense</name>
    <dbReference type="NCBI Taxonomy" id="106592"/>
    <lineage>
        <taxon>Bacteria</taxon>
        <taxon>Pseudomonadati</taxon>
        <taxon>Pseudomonadota</taxon>
        <taxon>Alphaproteobacteria</taxon>
        <taxon>Hyphomicrobiales</taxon>
        <taxon>Rhizobiaceae</taxon>
        <taxon>Sinorhizobium/Ensifer group</taxon>
        <taxon>Ensifer</taxon>
    </lineage>
</organism>
<dbReference type="Pfam" id="PF07992">
    <property type="entry name" value="Pyr_redox_2"/>
    <property type="match status" value="1"/>
</dbReference>
<dbReference type="PANTHER" id="PTHR43073:SF2">
    <property type="entry name" value="DIHYDROPYRIMIDINE DEHYDROGENASE [NADP(+)]"/>
    <property type="match status" value="1"/>
</dbReference>
<comment type="catalytic activity">
    <reaction evidence="5">
        <text>5,6-dihydrouracil + NAD(+) = uracil + NADH + H(+)</text>
        <dbReference type="Rhea" id="RHEA:20189"/>
        <dbReference type="ChEBI" id="CHEBI:15378"/>
        <dbReference type="ChEBI" id="CHEBI:15901"/>
        <dbReference type="ChEBI" id="CHEBI:17568"/>
        <dbReference type="ChEBI" id="CHEBI:57540"/>
        <dbReference type="ChEBI" id="CHEBI:57945"/>
        <dbReference type="EC" id="1.3.1.1"/>
    </reaction>
</comment>
<dbReference type="EMBL" id="LGAP01000002">
    <property type="protein sequence ID" value="KOF21131.1"/>
    <property type="molecule type" value="Genomic_DNA"/>
</dbReference>
<evidence type="ECO:0000313" key="11">
    <source>
        <dbReference type="EMBL" id="KOF21131.1"/>
    </source>
</evidence>
<dbReference type="Pfam" id="PF14691">
    <property type="entry name" value="Fer4_20"/>
    <property type="match status" value="1"/>
</dbReference>
<evidence type="ECO:0000256" key="4">
    <source>
        <dbReference type="ARBA" id="ARBA00047685"/>
    </source>
</evidence>
<evidence type="ECO:0000313" key="12">
    <source>
        <dbReference type="Proteomes" id="UP000037425"/>
    </source>
</evidence>
<dbReference type="InterPro" id="IPR009051">
    <property type="entry name" value="Helical_ferredxn"/>
</dbReference>
<keyword evidence="1" id="KW-0560">Oxidoreductase</keyword>
<feature type="domain" description="FAD/NAD(P)-binding" evidence="9">
    <location>
        <begin position="142"/>
        <end position="431"/>
    </location>
</feature>
<dbReference type="Gene3D" id="1.10.1060.10">
    <property type="entry name" value="Alpha-helical ferredoxin"/>
    <property type="match status" value="1"/>
</dbReference>
<comment type="function">
    <text evidence="6">Involved in pyrimidine base degradation. Catalyzes physiologically the reduction of uracil to 5,6-dihydrouracil (DHU) by using NADH as a specific cosubstrate. It also catalyzes the reverse reaction and the reduction of thymine to 5,6-dihydrothymine (DHT).</text>
</comment>
<comment type="catalytic activity">
    <reaction evidence="4">
        <text>5,6-dihydrothymine + NAD(+) = thymine + NADH + H(+)</text>
        <dbReference type="Rhea" id="RHEA:28791"/>
        <dbReference type="ChEBI" id="CHEBI:15378"/>
        <dbReference type="ChEBI" id="CHEBI:17821"/>
        <dbReference type="ChEBI" id="CHEBI:27468"/>
        <dbReference type="ChEBI" id="CHEBI:57540"/>
        <dbReference type="ChEBI" id="CHEBI:57945"/>
        <dbReference type="EC" id="1.3.1.1"/>
    </reaction>
</comment>
<evidence type="ECO:0000256" key="2">
    <source>
        <dbReference type="ARBA" id="ARBA00030119"/>
    </source>
</evidence>
<dbReference type="RefSeq" id="WP_053248071.1">
    <property type="nucleotide sequence ID" value="NZ_LGAP01000002.1"/>
</dbReference>
<gene>
    <name evidence="11" type="ORF">AC244_07095</name>
</gene>
<evidence type="ECO:0000256" key="3">
    <source>
        <dbReference type="ARBA" id="ARBA00032722"/>
    </source>
</evidence>
<reference evidence="12" key="1">
    <citation type="submission" date="2015-07" db="EMBL/GenBank/DDBJ databases">
        <title>Whole genome sequence of an Ensifer adhaerens strain isolated from a cave pool in the Wind Cave National Park.</title>
        <authorList>
            <person name="Eng W.W.H."/>
            <person name="Gan H.M."/>
            <person name="Barton H.A."/>
            <person name="Savka M.A."/>
        </authorList>
    </citation>
    <scope>NUCLEOTIDE SEQUENCE [LARGE SCALE GENOMIC DNA]</scope>
    <source>
        <strain evidence="12">SD006</strain>
    </source>
</reference>
<feature type="domain" description="Dihydroprymidine dehydrogenase" evidence="10">
    <location>
        <begin position="20"/>
        <end position="129"/>
    </location>
</feature>
<dbReference type="Proteomes" id="UP000037425">
    <property type="component" value="Unassembled WGS sequence"/>
</dbReference>
<dbReference type="SUPFAM" id="SSF46548">
    <property type="entry name" value="alpha-helical ferredoxin"/>
    <property type="match status" value="1"/>
</dbReference>
<evidence type="ECO:0000259" key="10">
    <source>
        <dbReference type="Pfam" id="PF14691"/>
    </source>
</evidence>